<dbReference type="Pfam" id="PF08282">
    <property type="entry name" value="Hydrolase_3"/>
    <property type="match status" value="1"/>
</dbReference>
<evidence type="ECO:0000256" key="1">
    <source>
        <dbReference type="ARBA" id="ARBA00000898"/>
    </source>
</evidence>
<dbReference type="PANTHER" id="PTHR21485">
    <property type="entry name" value="HAD SUPERFAMILY MEMBERS CMAS AND KDSC"/>
    <property type="match status" value="1"/>
</dbReference>
<dbReference type="GO" id="GO:0019143">
    <property type="term" value="F:3-deoxy-manno-octulosonate-8-phosphatase activity"/>
    <property type="evidence" value="ECO:0007669"/>
    <property type="project" value="UniProtKB-EC"/>
</dbReference>
<dbReference type="InterPro" id="IPR023214">
    <property type="entry name" value="HAD_sf"/>
</dbReference>
<dbReference type="Gene3D" id="3.40.50.1000">
    <property type="entry name" value="HAD superfamily/HAD-like"/>
    <property type="match status" value="1"/>
</dbReference>
<dbReference type="OrthoDB" id="9805604at2"/>
<comment type="cofactor">
    <cofactor evidence="2 12">
        <name>Mg(2+)</name>
        <dbReference type="ChEBI" id="CHEBI:18420"/>
    </cofactor>
</comment>
<evidence type="ECO:0000256" key="7">
    <source>
        <dbReference type="ARBA" id="ARBA00022723"/>
    </source>
</evidence>
<feature type="binding site" evidence="12">
    <location>
        <position position="25"/>
    </location>
    <ligand>
        <name>Mg(2+)</name>
        <dbReference type="ChEBI" id="CHEBI:18420"/>
    </ligand>
</feature>
<feature type="binding site" evidence="12">
    <location>
        <position position="27"/>
    </location>
    <ligand>
        <name>substrate</name>
    </ligand>
</feature>
<comment type="caution">
    <text evidence="13">The sequence shown here is derived from an EMBL/GenBank/DDBJ whole genome shotgun (WGS) entry which is preliminary data.</text>
</comment>
<evidence type="ECO:0000256" key="5">
    <source>
        <dbReference type="ARBA" id="ARBA00013066"/>
    </source>
</evidence>
<evidence type="ECO:0000313" key="14">
    <source>
        <dbReference type="Proteomes" id="UP000005551"/>
    </source>
</evidence>
<keyword evidence="10" id="KW-0448">Lipopolysaccharide biosynthesis</keyword>
<reference evidence="13 14" key="1">
    <citation type="submission" date="2012-05" db="EMBL/GenBank/DDBJ databases">
        <title>Genome sequence of Nitritalea halalkaliphila LW7.</title>
        <authorList>
            <person name="Jangir P.K."/>
            <person name="Singh A."/>
            <person name="Shivaji S."/>
            <person name="Sharma R."/>
        </authorList>
    </citation>
    <scope>NUCLEOTIDE SEQUENCE [LARGE SCALE GENOMIC DNA]</scope>
    <source>
        <strain evidence="13 14">LW7</strain>
    </source>
</reference>
<keyword evidence="14" id="KW-1185">Reference proteome</keyword>
<dbReference type="GO" id="GO:0046872">
    <property type="term" value="F:metal ion binding"/>
    <property type="evidence" value="ECO:0007669"/>
    <property type="project" value="UniProtKB-KW"/>
</dbReference>
<dbReference type="SFLD" id="SFLDS00003">
    <property type="entry name" value="Haloacid_Dehalogenase"/>
    <property type="match status" value="1"/>
</dbReference>
<keyword evidence="8" id="KW-0378">Hydrolase</keyword>
<feature type="binding site" evidence="12">
    <location>
        <position position="118"/>
    </location>
    <ligand>
        <name>Mg(2+)</name>
        <dbReference type="ChEBI" id="CHEBI:18420"/>
    </ligand>
</feature>
<evidence type="ECO:0000256" key="8">
    <source>
        <dbReference type="ARBA" id="ARBA00022801"/>
    </source>
</evidence>
<dbReference type="RefSeq" id="WP_009056561.1">
    <property type="nucleotide sequence ID" value="NZ_AJYA01000042.1"/>
</dbReference>
<organism evidence="13 14">
    <name type="scientific">Nitritalea halalkaliphila LW7</name>
    <dbReference type="NCBI Taxonomy" id="1189621"/>
    <lineage>
        <taxon>Bacteria</taxon>
        <taxon>Pseudomonadati</taxon>
        <taxon>Bacteroidota</taxon>
        <taxon>Cytophagia</taxon>
        <taxon>Cytophagales</taxon>
        <taxon>Cyclobacteriaceae</taxon>
        <taxon>Nitritalea</taxon>
    </lineage>
</organism>
<gene>
    <name evidence="13" type="ORF">A3SI_15900</name>
</gene>
<dbReference type="GO" id="GO:0008781">
    <property type="term" value="F:N-acylneuraminate cytidylyltransferase activity"/>
    <property type="evidence" value="ECO:0007669"/>
    <property type="project" value="TreeGrafter"/>
</dbReference>
<evidence type="ECO:0000256" key="10">
    <source>
        <dbReference type="ARBA" id="ARBA00022985"/>
    </source>
</evidence>
<dbReference type="PIRSF" id="PIRSF006118">
    <property type="entry name" value="KDO8-P_Ptase"/>
    <property type="match status" value="1"/>
</dbReference>
<evidence type="ECO:0000256" key="11">
    <source>
        <dbReference type="ARBA" id="ARBA00031051"/>
    </source>
</evidence>
<dbReference type="SUPFAM" id="SSF56784">
    <property type="entry name" value="HAD-like"/>
    <property type="match status" value="1"/>
</dbReference>
<evidence type="ECO:0000256" key="12">
    <source>
        <dbReference type="PIRSR" id="PIRSR006118-2"/>
    </source>
</evidence>
<name>I5BY42_9BACT</name>
<dbReference type="CDD" id="cd01630">
    <property type="entry name" value="HAD_KDO-like"/>
    <property type="match status" value="1"/>
</dbReference>
<dbReference type="InterPro" id="IPR050793">
    <property type="entry name" value="CMP-NeuNAc_synthase"/>
</dbReference>
<comment type="catalytic activity">
    <reaction evidence="1">
        <text>3-deoxy-alpha-D-manno-2-octulosonate-8-phosphate + H2O = 3-deoxy-alpha-D-manno-oct-2-ulosonate + phosphate</text>
        <dbReference type="Rhea" id="RHEA:11500"/>
        <dbReference type="ChEBI" id="CHEBI:15377"/>
        <dbReference type="ChEBI" id="CHEBI:43474"/>
        <dbReference type="ChEBI" id="CHEBI:85985"/>
        <dbReference type="ChEBI" id="CHEBI:85986"/>
        <dbReference type="EC" id="3.1.3.45"/>
    </reaction>
</comment>
<accession>I5BY42</accession>
<dbReference type="SFLD" id="SFLDG01138">
    <property type="entry name" value="C1.6.2:_Deoxy-d-mannose-octulo"/>
    <property type="match status" value="1"/>
</dbReference>
<dbReference type="PANTHER" id="PTHR21485:SF6">
    <property type="entry name" value="N-ACYLNEURAMINATE CYTIDYLYLTRANSFERASE-RELATED"/>
    <property type="match status" value="1"/>
</dbReference>
<evidence type="ECO:0000256" key="9">
    <source>
        <dbReference type="ARBA" id="ARBA00022842"/>
    </source>
</evidence>
<dbReference type="SFLD" id="SFLDG01136">
    <property type="entry name" value="C1.6:_Phosphoserine_Phosphatas"/>
    <property type="match status" value="1"/>
</dbReference>
<dbReference type="EMBL" id="AJYA01000042">
    <property type="protein sequence ID" value="EIM74494.1"/>
    <property type="molecule type" value="Genomic_DNA"/>
</dbReference>
<dbReference type="EC" id="3.1.3.45" evidence="5"/>
<evidence type="ECO:0000256" key="6">
    <source>
        <dbReference type="ARBA" id="ARBA00020092"/>
    </source>
</evidence>
<keyword evidence="9 12" id="KW-0460">Magnesium</keyword>
<dbReference type="NCBIfam" id="TIGR01670">
    <property type="entry name" value="KdsC-phosphatas"/>
    <property type="match status" value="1"/>
</dbReference>
<comment type="subunit">
    <text evidence="4">Homotetramer.</text>
</comment>
<protein>
    <recommendedName>
        <fullName evidence="6">3-deoxy-D-manno-octulosonate 8-phosphate phosphatase KdsC</fullName>
        <ecNumber evidence="5">3.1.3.45</ecNumber>
    </recommendedName>
    <alternativeName>
        <fullName evidence="11">KDO 8-P phosphatase</fullName>
    </alternativeName>
</protein>
<evidence type="ECO:0000256" key="2">
    <source>
        <dbReference type="ARBA" id="ARBA00001946"/>
    </source>
</evidence>
<dbReference type="GO" id="GO:0009103">
    <property type="term" value="P:lipopolysaccharide biosynthetic process"/>
    <property type="evidence" value="ECO:0007669"/>
    <property type="project" value="UniProtKB-KW"/>
</dbReference>
<proteinExistence type="inferred from homology"/>
<dbReference type="FunFam" id="3.40.50.1000:FF:000029">
    <property type="entry name" value="3-deoxy-D-manno-octulosonate 8-phosphate phosphatase KdsC"/>
    <property type="match status" value="1"/>
</dbReference>
<dbReference type="STRING" id="1189621.A3SI_15900"/>
<dbReference type="AlphaFoldDB" id="I5BY42"/>
<dbReference type="Proteomes" id="UP000005551">
    <property type="component" value="Unassembled WGS sequence"/>
</dbReference>
<evidence type="ECO:0000256" key="4">
    <source>
        <dbReference type="ARBA" id="ARBA00011881"/>
    </source>
</evidence>
<comment type="similarity">
    <text evidence="3">Belongs to the KdsC family.</text>
</comment>
<evidence type="ECO:0000256" key="3">
    <source>
        <dbReference type="ARBA" id="ARBA00005893"/>
    </source>
</evidence>
<evidence type="ECO:0000313" key="13">
    <source>
        <dbReference type="EMBL" id="EIM74494.1"/>
    </source>
</evidence>
<dbReference type="InterPro" id="IPR010023">
    <property type="entry name" value="KdsC_fam"/>
</dbReference>
<keyword evidence="7 12" id="KW-0479">Metal-binding</keyword>
<dbReference type="PATRIC" id="fig|1189621.3.peg.3312"/>
<dbReference type="InterPro" id="IPR036412">
    <property type="entry name" value="HAD-like_sf"/>
</dbReference>
<sequence length="176" mass="19478">MRDYFDGLTAEIHAKAAGIKLLVTDVDGVLTDGGIIYDNAGMEYKRFHVRDGLIVSHLRKNDILVGAITGRNSKVVRDRCDVLHFDFHYHGVRDKAKKLMEILETLEISLEEVAFIGDDIIDLPILTRVGLSACPQDAPPYIQEAVDYVSPLAGGQGAFRQFADCILKAQGSYRIS</sequence>